<protein>
    <submittedName>
        <fullName evidence="2">Serine/arginine-rich splicing factor SR45a</fullName>
    </submittedName>
</protein>
<organism evidence="2">
    <name type="scientific">Zea mays</name>
    <name type="common">Maize</name>
    <dbReference type="NCBI Taxonomy" id="4577"/>
    <lineage>
        <taxon>Eukaryota</taxon>
        <taxon>Viridiplantae</taxon>
        <taxon>Streptophyta</taxon>
        <taxon>Embryophyta</taxon>
        <taxon>Tracheophyta</taxon>
        <taxon>Spermatophyta</taxon>
        <taxon>Magnoliopsida</taxon>
        <taxon>Liliopsida</taxon>
        <taxon>Poales</taxon>
        <taxon>Poaceae</taxon>
        <taxon>PACMAD clade</taxon>
        <taxon>Panicoideae</taxon>
        <taxon>Andropogonodae</taxon>
        <taxon>Andropogoneae</taxon>
        <taxon>Tripsacinae</taxon>
        <taxon>Zea</taxon>
    </lineage>
</organism>
<reference evidence="2" key="1">
    <citation type="submission" date="2015-12" db="EMBL/GenBank/DDBJ databases">
        <title>Update maize B73 reference genome by single molecule sequencing technologies.</title>
        <authorList>
            <consortium name="Maize Genome Sequencing Project"/>
            <person name="Ware D."/>
        </authorList>
    </citation>
    <scope>NUCLEOTIDE SEQUENCE [LARGE SCALE GENOMIC DNA]</scope>
    <source>
        <tissue evidence="2">Seedling</tissue>
    </source>
</reference>
<dbReference type="ExpressionAtlas" id="A0A1D6MGE3">
    <property type="expression patterns" value="baseline"/>
</dbReference>
<feature type="region of interest" description="Disordered" evidence="1">
    <location>
        <begin position="82"/>
        <end position="109"/>
    </location>
</feature>
<name>A0A1D6MGE3_MAIZE</name>
<gene>
    <name evidence="2" type="ORF">ZEAMMB73_Zm00001d039417</name>
</gene>
<dbReference type="EMBL" id="CM007649">
    <property type="protein sequence ID" value="ONM28650.1"/>
    <property type="molecule type" value="Genomic_DNA"/>
</dbReference>
<dbReference type="AlphaFoldDB" id="A0A1D6MGE3"/>
<sequence>MPRPAAHACAVGVPQHPHRVACLQSRPHPLLLAQRDHQRLDVHRPARVHAVLRPHPGAPRPVLHQGVWYDWAPLLPLLPSSPAPATELQPGTSSASAQDARPPAPLSSAPSPSVLFLAAKAQPLRQATYSMECPAACRIYAAPARRHKLRTVIRASHKHALNFSLSQPYRFLGVYGFPRQSGGITSRGLVCWRKMASC</sequence>
<evidence type="ECO:0000256" key="1">
    <source>
        <dbReference type="SAM" id="MobiDB-lite"/>
    </source>
</evidence>
<accession>A0A1D6MGE3</accession>
<evidence type="ECO:0000313" key="2">
    <source>
        <dbReference type="EMBL" id="ONM28650.1"/>
    </source>
</evidence>
<proteinExistence type="predicted"/>